<name>H3BZZ1_TETNG</name>
<dbReference type="InterPro" id="IPR022894">
    <property type="entry name" value="Oligoribonuclease"/>
</dbReference>
<evidence type="ECO:0000313" key="2">
    <source>
        <dbReference type="Ensembl" id="ENSTNIP00000001557.1"/>
    </source>
</evidence>
<dbReference type="Ensembl" id="ENSTNIT00000003661.1">
    <property type="protein sequence ID" value="ENSTNIP00000001557.1"/>
    <property type="gene ID" value="ENSTNIG00000000337.1"/>
</dbReference>
<proteinExistence type="predicted"/>
<dbReference type="PANTHER" id="PTHR11046">
    <property type="entry name" value="OLIGORIBONUCLEASE, MITOCHONDRIAL"/>
    <property type="match status" value="1"/>
</dbReference>
<dbReference type="Proteomes" id="UP000007303">
    <property type="component" value="Unassembled WGS sequence"/>
</dbReference>
<evidence type="ECO:0000313" key="3">
    <source>
        <dbReference type="Proteomes" id="UP000007303"/>
    </source>
</evidence>
<organism evidence="2 3">
    <name type="scientific">Tetraodon nigroviridis</name>
    <name type="common">Spotted green pufferfish</name>
    <name type="synonym">Chelonodon nigroviridis</name>
    <dbReference type="NCBI Taxonomy" id="99883"/>
    <lineage>
        <taxon>Eukaryota</taxon>
        <taxon>Metazoa</taxon>
        <taxon>Chordata</taxon>
        <taxon>Craniata</taxon>
        <taxon>Vertebrata</taxon>
        <taxon>Euteleostomi</taxon>
        <taxon>Actinopterygii</taxon>
        <taxon>Neopterygii</taxon>
        <taxon>Teleostei</taxon>
        <taxon>Neoteleostei</taxon>
        <taxon>Acanthomorphata</taxon>
        <taxon>Eupercaria</taxon>
        <taxon>Tetraodontiformes</taxon>
        <taxon>Tetradontoidea</taxon>
        <taxon>Tetraodontidae</taxon>
        <taxon>Tetraodon</taxon>
    </lineage>
</organism>
<evidence type="ECO:0000256" key="1">
    <source>
        <dbReference type="ARBA" id="ARBA00022722"/>
    </source>
</evidence>
<dbReference type="InParanoid" id="H3BZZ1"/>
<dbReference type="AlphaFoldDB" id="H3BZZ1"/>
<keyword evidence="1" id="KW-0540">Nuclease</keyword>
<protein>
    <submittedName>
        <fullName evidence="2">Zgc:109744</fullName>
    </submittedName>
</protein>
<dbReference type="HOGENOM" id="CLU_015629_0_0_1"/>
<dbReference type="PANTHER" id="PTHR11046:SF15">
    <property type="entry name" value="RIBOFLAVIN TRANSPORTER 1 ISOFORM X1"/>
    <property type="match status" value="1"/>
</dbReference>
<dbReference type="FunCoup" id="H3BZZ1">
    <property type="interactions" value="963"/>
</dbReference>
<keyword evidence="1" id="KW-0378">Hydrolase</keyword>
<dbReference type="OMA" id="HHRSTIN"/>
<reference evidence="2" key="2">
    <citation type="submission" date="2025-08" db="UniProtKB">
        <authorList>
            <consortium name="Ensembl"/>
        </authorList>
    </citation>
    <scope>IDENTIFICATION</scope>
</reference>
<dbReference type="STRING" id="99883.ENSTNIP00000001557"/>
<dbReference type="GeneTree" id="ENSGT00400000024940"/>
<dbReference type="GO" id="GO:0000175">
    <property type="term" value="F:3'-5'-RNA exonuclease activity"/>
    <property type="evidence" value="ECO:0007669"/>
    <property type="project" value="InterPro"/>
</dbReference>
<keyword evidence="3" id="KW-1185">Reference proteome</keyword>
<reference evidence="2" key="3">
    <citation type="submission" date="2025-09" db="UniProtKB">
        <authorList>
            <consortium name="Ensembl"/>
        </authorList>
    </citation>
    <scope>IDENTIFICATION</scope>
</reference>
<reference evidence="3" key="1">
    <citation type="journal article" date="2004" name="Nature">
        <title>Genome duplication in the teleost fish Tetraodon nigroviridis reveals the early vertebrate proto-karyotype.</title>
        <authorList>
            <person name="Jaillon O."/>
            <person name="Aury J.-M."/>
            <person name="Brunet F."/>
            <person name="Petit J.-L."/>
            <person name="Stange-Thomann N."/>
            <person name="Mauceli E."/>
            <person name="Bouneau L."/>
            <person name="Fischer C."/>
            <person name="Ozouf-Costaz C."/>
            <person name="Bernot A."/>
            <person name="Nicaud S."/>
            <person name="Jaffe D."/>
            <person name="Fisher S."/>
            <person name="Lutfalla G."/>
            <person name="Dossat C."/>
            <person name="Segurens B."/>
            <person name="Dasilva C."/>
            <person name="Salanoubat M."/>
            <person name="Levy M."/>
            <person name="Boudet N."/>
            <person name="Castellano S."/>
            <person name="Anthouard V."/>
            <person name="Jubin C."/>
            <person name="Castelli V."/>
            <person name="Katinka M."/>
            <person name="Vacherie B."/>
            <person name="Biemont C."/>
            <person name="Skalli Z."/>
            <person name="Cattolico L."/>
            <person name="Poulain J."/>
            <person name="De Berardinis V."/>
            <person name="Cruaud C."/>
            <person name="Duprat S."/>
            <person name="Brottier P."/>
            <person name="Coutanceau J.-P."/>
            <person name="Gouzy J."/>
            <person name="Parra G."/>
            <person name="Lardier G."/>
            <person name="Chapple C."/>
            <person name="McKernan K.J."/>
            <person name="McEwan P."/>
            <person name="Bosak S."/>
            <person name="Kellis M."/>
            <person name="Volff J.-N."/>
            <person name="Guigo R."/>
            <person name="Zody M.C."/>
            <person name="Mesirov J."/>
            <person name="Lindblad-Toh K."/>
            <person name="Birren B."/>
            <person name="Nusbaum C."/>
            <person name="Kahn D."/>
            <person name="Robinson-Rechavi M."/>
            <person name="Laudet V."/>
            <person name="Schachter V."/>
            <person name="Quetier F."/>
            <person name="Saurin W."/>
            <person name="Scarpelli C."/>
            <person name="Wincker P."/>
            <person name="Lander E.S."/>
            <person name="Weissenbach J."/>
            <person name="Roest Crollius H."/>
        </authorList>
    </citation>
    <scope>NUCLEOTIDE SEQUENCE [LARGE SCALE GENOMIC DNA]</scope>
</reference>
<accession>H3BZZ1</accession>
<sequence>MEEHADFSLGGKAVVNETNDNYYWKLLADFIGPQSGEGLKLQKGQKTGVLIQVGLLREENNFPWIAILDWLKKIFPSHQSADFRCLIERAWSLENDARQSFLESNVNFNFVGPVCDSIGVERKHLLELKDFTERAQSVEVTNGLILELSNFVDREKLAPIVIVTWLRNFNPEFCKNGNIQRAYQVLRGKIKRLKFYSRNFATRSHRRSAAMESLLQSPFELVKKKAPKLAKKRIKKDKLPNFHKFVNLSESATSRYIHMVCDILSTQTPSLYNYRKHWVAFCDEKKNTSKLTTKLSNRFNRYYEAAAALVHHYKEIPLFFSDLLTLNSDANVVVESIAADATDSVIQSFVCVLAIIYCKILGPYWQLLKSGAEYSLYSHYLLCLYQRFLDWSKDPSSLLEPEESTNVFLQYPLQEKTFQGVFEYCGQWHTNRDLIRACLKRMVKVISAVTESHLKDFLPGGKLFQIPSLDLSLQLSSCTFAVLMAQYPFGHAFPYERERSSK</sequence>